<reference evidence="10 11" key="1">
    <citation type="journal article" date="2015" name="BMC Genomics">
        <title>Comparative genomics of Fructobacillus spp. and Leuconostoc spp. reveals niche-specific evolution of Fructobacillus spp.</title>
        <authorList>
            <person name="Endo A."/>
            <person name="Tanizawa Y."/>
            <person name="Tanaka N."/>
            <person name="Maeno S."/>
            <person name="Kumar H."/>
            <person name="Shiwa Y."/>
            <person name="Okada S."/>
            <person name="Yoshikawa H."/>
            <person name="Dicks L."/>
            <person name="Nakagawa J."/>
            <person name="Arita M."/>
        </authorList>
    </citation>
    <scope>NUCLEOTIDE SEQUENCE [LARGE SCALE GENOMIC DNA]</scope>
    <source>
        <strain evidence="10 11">DSM 15468</strain>
    </source>
</reference>
<dbReference type="PROSITE" id="PS00218">
    <property type="entry name" value="AMINO_ACID_PERMEASE_1"/>
    <property type="match status" value="1"/>
</dbReference>
<feature type="transmembrane region" description="Helical" evidence="8">
    <location>
        <begin position="54"/>
        <end position="73"/>
    </location>
</feature>
<feature type="transmembrane region" description="Helical" evidence="8">
    <location>
        <begin position="343"/>
        <end position="364"/>
    </location>
</feature>
<evidence type="ECO:0000259" key="9">
    <source>
        <dbReference type="Pfam" id="PF00324"/>
    </source>
</evidence>
<dbReference type="FunFam" id="1.20.1740.10:FF:000001">
    <property type="entry name" value="Amino acid permease"/>
    <property type="match status" value="1"/>
</dbReference>
<evidence type="ECO:0000313" key="10">
    <source>
        <dbReference type="EMBL" id="GAP02885.1"/>
    </source>
</evidence>
<evidence type="ECO:0000256" key="8">
    <source>
        <dbReference type="SAM" id="Phobius"/>
    </source>
</evidence>
<feature type="transmembrane region" description="Helical" evidence="8">
    <location>
        <begin position="289"/>
        <end position="310"/>
    </location>
</feature>
<feature type="transmembrane region" description="Helical" evidence="8">
    <location>
        <begin position="206"/>
        <end position="230"/>
    </location>
</feature>
<dbReference type="EMBL" id="DF968065">
    <property type="protein sequence ID" value="GAP02885.1"/>
    <property type="molecule type" value="Genomic_DNA"/>
</dbReference>
<dbReference type="Proteomes" id="UP000061227">
    <property type="component" value="Unassembled WGS sequence"/>
</dbReference>
<feature type="transmembrane region" description="Helical" evidence="8">
    <location>
        <begin position="29"/>
        <end position="48"/>
    </location>
</feature>
<keyword evidence="4 8" id="KW-0812">Transmembrane</keyword>
<evidence type="ECO:0000256" key="7">
    <source>
        <dbReference type="ARBA" id="ARBA00023136"/>
    </source>
</evidence>
<keyword evidence="11" id="KW-1185">Reference proteome</keyword>
<keyword evidence="2" id="KW-0813">Transport</keyword>
<feature type="domain" description="Amino acid permease/ SLC12A" evidence="9">
    <location>
        <begin position="26"/>
        <end position="431"/>
    </location>
</feature>
<feature type="transmembrane region" description="Helical" evidence="8">
    <location>
        <begin position="411"/>
        <end position="431"/>
    </location>
</feature>
<name>A0A3F3GU22_9LACO</name>
<dbReference type="GO" id="GO:0006865">
    <property type="term" value="P:amino acid transport"/>
    <property type="evidence" value="ECO:0007669"/>
    <property type="project" value="UniProtKB-KW"/>
</dbReference>
<feature type="transmembrane region" description="Helical" evidence="8">
    <location>
        <begin position="251"/>
        <end position="269"/>
    </location>
</feature>
<evidence type="ECO:0000256" key="4">
    <source>
        <dbReference type="ARBA" id="ARBA00022692"/>
    </source>
</evidence>
<dbReference type="AlphaFoldDB" id="A0A3F3GU22"/>
<evidence type="ECO:0000256" key="3">
    <source>
        <dbReference type="ARBA" id="ARBA00022475"/>
    </source>
</evidence>
<sequence>MADSNLNALQTEVNQDGTKRTLSNRHVQMMAIGGTIGTGLFLGAGSTISQTGPSIMLLYALLGLVFFFMMRAIGEMLYSQPDQHTFVGFITKYLGFGSGIFAGLTYWLALIFACMAELAAIATYVKFWFPSWNSAVIQLVFIAVLALLNVLAAKAFGETEFWFAMIKIIAIAALIVTGIFMVLTGFKSPSGTSASFSNVFHNFQMFPHGVHAFIGSIPLVFFSLAGMEFIGITIGETKSPRKVLKKAVNEIVYRILLFYIGALFVIMSITPWTSIVPNNSPFVQVFKLAGLPAAAAIINFVVLTSAASSLNSSIFSSGRHLYQIATELQGSAKPLTKIAKNGIPIRTILTTAVLLIIGPIISSFPAVTNAFQFVSGAASDLFLVVYTLTLFAHRQYRKSADFIESGFKMPFYSISSPLTIGAFVLVFLSLFTNSNDLIPALGAVAWIVVFGGICYFVFHKRTLGQSADPFLEP</sequence>
<dbReference type="InterPro" id="IPR004841">
    <property type="entry name" value="AA-permease/SLC12A_dom"/>
</dbReference>
<feature type="transmembrane region" description="Helical" evidence="8">
    <location>
        <begin position="93"/>
        <end position="125"/>
    </location>
</feature>
<evidence type="ECO:0000256" key="1">
    <source>
        <dbReference type="ARBA" id="ARBA00004651"/>
    </source>
</evidence>
<feature type="transmembrane region" description="Helical" evidence="8">
    <location>
        <begin position="131"/>
        <end position="152"/>
    </location>
</feature>
<dbReference type="Pfam" id="PF00324">
    <property type="entry name" value="AA_permease"/>
    <property type="match status" value="1"/>
</dbReference>
<keyword evidence="3" id="KW-1003">Cell membrane</keyword>
<feature type="transmembrane region" description="Helical" evidence="8">
    <location>
        <begin position="437"/>
        <end position="458"/>
    </location>
</feature>
<feature type="transmembrane region" description="Helical" evidence="8">
    <location>
        <begin position="370"/>
        <end position="391"/>
    </location>
</feature>
<feature type="transmembrane region" description="Helical" evidence="8">
    <location>
        <begin position="164"/>
        <end position="186"/>
    </location>
</feature>
<keyword evidence="5" id="KW-0029">Amino-acid transport</keyword>
<keyword evidence="6 8" id="KW-1133">Transmembrane helix</keyword>
<organism evidence="10 11">
    <name type="scientific">Fructobacillus pseudoficulneus</name>
    <dbReference type="NCBI Taxonomy" id="220714"/>
    <lineage>
        <taxon>Bacteria</taxon>
        <taxon>Bacillati</taxon>
        <taxon>Bacillota</taxon>
        <taxon>Bacilli</taxon>
        <taxon>Lactobacillales</taxon>
        <taxon>Lactobacillaceae</taxon>
        <taxon>Fructobacillus</taxon>
    </lineage>
</organism>
<evidence type="ECO:0000256" key="6">
    <source>
        <dbReference type="ARBA" id="ARBA00022989"/>
    </source>
</evidence>
<dbReference type="PANTHER" id="PTHR43495:SF2">
    <property type="entry name" value="D-SERINE_D-ALANINE_GLYCINE TRANSPORTER"/>
    <property type="match status" value="1"/>
</dbReference>
<dbReference type="GO" id="GO:0055085">
    <property type="term" value="P:transmembrane transport"/>
    <property type="evidence" value="ECO:0007669"/>
    <property type="project" value="InterPro"/>
</dbReference>
<comment type="subcellular location">
    <subcellularLocation>
        <location evidence="1">Cell membrane</location>
        <topology evidence="1">Multi-pass membrane protein</topology>
    </subcellularLocation>
</comment>
<dbReference type="GO" id="GO:0005886">
    <property type="term" value="C:plasma membrane"/>
    <property type="evidence" value="ECO:0007669"/>
    <property type="project" value="UniProtKB-SubCell"/>
</dbReference>
<protein>
    <submittedName>
        <fullName evidence="10">Amino acid transport protein</fullName>
    </submittedName>
</protein>
<gene>
    <name evidence="10" type="ORF">FPFC_030650</name>
</gene>
<accession>A0A3F3GU22</accession>
<dbReference type="InterPro" id="IPR004840">
    <property type="entry name" value="Amino_acid_permease_CS"/>
</dbReference>
<evidence type="ECO:0000256" key="2">
    <source>
        <dbReference type="ARBA" id="ARBA00022448"/>
    </source>
</evidence>
<evidence type="ECO:0000256" key="5">
    <source>
        <dbReference type="ARBA" id="ARBA00022970"/>
    </source>
</evidence>
<proteinExistence type="predicted"/>
<dbReference type="PIRSF" id="PIRSF006060">
    <property type="entry name" value="AA_transporter"/>
    <property type="match status" value="1"/>
</dbReference>
<dbReference type="Gene3D" id="1.20.1740.10">
    <property type="entry name" value="Amino acid/polyamine transporter I"/>
    <property type="match status" value="1"/>
</dbReference>
<evidence type="ECO:0000313" key="11">
    <source>
        <dbReference type="Proteomes" id="UP000061227"/>
    </source>
</evidence>
<keyword evidence="7 8" id="KW-0472">Membrane</keyword>
<dbReference type="RefSeq" id="WP_409360006.1">
    <property type="nucleotide sequence ID" value="NZ_DF968065.1"/>
</dbReference>
<dbReference type="PANTHER" id="PTHR43495">
    <property type="entry name" value="GABA PERMEASE"/>
    <property type="match status" value="1"/>
</dbReference>